<evidence type="ECO:0000256" key="4">
    <source>
        <dbReference type="ARBA" id="ARBA00023239"/>
    </source>
</evidence>
<keyword evidence="4" id="KW-0456">Lyase</keyword>
<evidence type="ECO:0000313" key="7">
    <source>
        <dbReference type="Proteomes" id="UP000030993"/>
    </source>
</evidence>
<sequence length="352" mass="38666">MAHILNNKKYLQDVLAITNLNIPWGNLAGTTIAISGASGMIGSFLIDLLMLDKLNLDAHIIAFVRNEKRARERFAPYIDRGKIEIVSADINAGVPLTVLDNVDYVIHAASNTHPRAYATEPIQTLLTNVVGTDNMLRYGLKHNMKRFLFISSVEIYGENRGDVERFAEEYCGYIDCNTLRAGYPEGKRAGEALCQAYIKEKGTDIVITRLPRVFGGSMLQSDTKALSQFLKKGVAGEDIVLKSKGTQEYSYIYVADAVSGLLYSLLYGGKGEAYNVADESLDVTLAGLANEIADLVGRKVVFDLPDAIEQAGYSKATKAMLDSCKLRKLGWKPIFSLSEGIEHTISILRNLA</sequence>
<dbReference type="PANTHER" id="PTHR43078:SF6">
    <property type="entry name" value="UDP-GLUCURONIC ACID DECARBOXYLASE 1"/>
    <property type="match status" value="1"/>
</dbReference>
<evidence type="ECO:0000259" key="5">
    <source>
        <dbReference type="Pfam" id="PF01370"/>
    </source>
</evidence>
<gene>
    <name evidence="6" type="ORF">NZ47_04955</name>
</gene>
<dbReference type="RefSeq" id="WP_039207091.1">
    <property type="nucleotide sequence ID" value="NZ_JSCE01000095.1"/>
</dbReference>
<dbReference type="Proteomes" id="UP000030993">
    <property type="component" value="Unassembled WGS sequence"/>
</dbReference>
<dbReference type="GO" id="GO:0042732">
    <property type="term" value="P:D-xylose metabolic process"/>
    <property type="evidence" value="ECO:0007669"/>
    <property type="project" value="InterPro"/>
</dbReference>
<dbReference type="Gene3D" id="3.40.50.720">
    <property type="entry name" value="NAD(P)-binding Rossmann-like Domain"/>
    <property type="match status" value="1"/>
</dbReference>
<evidence type="ECO:0000256" key="1">
    <source>
        <dbReference type="ARBA" id="ARBA00001911"/>
    </source>
</evidence>
<dbReference type="STRING" id="82374.NZ47_04955"/>
<keyword evidence="2" id="KW-0210">Decarboxylase</keyword>
<comment type="caution">
    <text evidence="6">The sequence shown here is derived from an EMBL/GenBank/DDBJ whole genome shotgun (WGS) entry which is preliminary data.</text>
</comment>
<name>A0A0B2K0D2_9FIRM</name>
<reference evidence="6 7" key="1">
    <citation type="journal article" date="2013" name="PLoS ONE">
        <title>Identification and characterization of three novel lipases belonging to families II and V from Anaerovibrio lipolyticus 5ST.</title>
        <authorList>
            <person name="Prive F."/>
            <person name="Kaderbhai N.N."/>
            <person name="Girdwood S."/>
            <person name="Worgan H.J."/>
            <person name="Pinloche E."/>
            <person name="Scollan N.D."/>
            <person name="Huws S.A."/>
            <person name="Newbold C.J."/>
        </authorList>
    </citation>
    <scope>NUCLEOTIDE SEQUENCE [LARGE SCALE GENOMIC DNA]</scope>
    <source>
        <strain evidence="6 7">5S</strain>
    </source>
</reference>
<dbReference type="InterPro" id="IPR044516">
    <property type="entry name" value="UXS-like"/>
</dbReference>
<keyword evidence="7" id="KW-1185">Reference proteome</keyword>
<dbReference type="SUPFAM" id="SSF51735">
    <property type="entry name" value="NAD(P)-binding Rossmann-fold domains"/>
    <property type="match status" value="1"/>
</dbReference>
<dbReference type="GO" id="GO:0005737">
    <property type="term" value="C:cytoplasm"/>
    <property type="evidence" value="ECO:0007669"/>
    <property type="project" value="TreeGrafter"/>
</dbReference>
<dbReference type="Pfam" id="PF01370">
    <property type="entry name" value="Epimerase"/>
    <property type="match status" value="1"/>
</dbReference>
<dbReference type="EMBL" id="JSCE01000095">
    <property type="protein sequence ID" value="KHM52423.1"/>
    <property type="molecule type" value="Genomic_DNA"/>
</dbReference>
<evidence type="ECO:0000256" key="3">
    <source>
        <dbReference type="ARBA" id="ARBA00023027"/>
    </source>
</evidence>
<protein>
    <submittedName>
        <fullName evidence="6">dTDP-glucose 4,6-dehydratase</fullName>
    </submittedName>
</protein>
<dbReference type="PANTHER" id="PTHR43078">
    <property type="entry name" value="UDP-GLUCURONIC ACID DECARBOXYLASE-RELATED"/>
    <property type="match status" value="1"/>
</dbReference>
<feature type="domain" description="NAD-dependent epimerase/dehydratase" evidence="5">
    <location>
        <begin position="32"/>
        <end position="277"/>
    </location>
</feature>
<comment type="cofactor">
    <cofactor evidence="1">
        <name>NAD(+)</name>
        <dbReference type="ChEBI" id="CHEBI:57540"/>
    </cofactor>
</comment>
<dbReference type="GO" id="GO:0070403">
    <property type="term" value="F:NAD+ binding"/>
    <property type="evidence" value="ECO:0007669"/>
    <property type="project" value="InterPro"/>
</dbReference>
<accession>A0A0B2K0D2</accession>
<evidence type="ECO:0000313" key="6">
    <source>
        <dbReference type="EMBL" id="KHM52423.1"/>
    </source>
</evidence>
<evidence type="ECO:0000256" key="2">
    <source>
        <dbReference type="ARBA" id="ARBA00022793"/>
    </source>
</evidence>
<proteinExistence type="predicted"/>
<keyword evidence="3" id="KW-0520">NAD</keyword>
<dbReference type="AlphaFoldDB" id="A0A0B2K0D2"/>
<dbReference type="GO" id="GO:0048040">
    <property type="term" value="F:UDP-glucuronate decarboxylase activity"/>
    <property type="evidence" value="ECO:0007669"/>
    <property type="project" value="TreeGrafter"/>
</dbReference>
<dbReference type="InterPro" id="IPR001509">
    <property type="entry name" value="Epimerase_deHydtase"/>
</dbReference>
<organism evidence="6 7">
    <name type="scientific">Anaerovibrio lipolyticus</name>
    <dbReference type="NCBI Taxonomy" id="82374"/>
    <lineage>
        <taxon>Bacteria</taxon>
        <taxon>Bacillati</taxon>
        <taxon>Bacillota</taxon>
        <taxon>Negativicutes</taxon>
        <taxon>Selenomonadales</taxon>
        <taxon>Selenomonadaceae</taxon>
        <taxon>Anaerovibrio</taxon>
    </lineage>
</organism>
<dbReference type="InterPro" id="IPR036291">
    <property type="entry name" value="NAD(P)-bd_dom_sf"/>
</dbReference>